<dbReference type="AlphaFoldDB" id="A0A9P0KWN9"/>
<reference evidence="1" key="1">
    <citation type="submission" date="2022-03" db="EMBL/GenBank/DDBJ databases">
        <authorList>
            <person name="Sayadi A."/>
        </authorList>
    </citation>
    <scope>NUCLEOTIDE SEQUENCE</scope>
</reference>
<proteinExistence type="predicted"/>
<comment type="caution">
    <text evidence="1">The sequence shown here is derived from an EMBL/GenBank/DDBJ whole genome shotgun (WGS) entry which is preliminary data.</text>
</comment>
<gene>
    <name evidence="1" type="ORF">ACAOBT_LOCUS14717</name>
</gene>
<keyword evidence="2" id="KW-1185">Reference proteome</keyword>
<accession>A0A9P0KWN9</accession>
<organism evidence="1 2">
    <name type="scientific">Acanthoscelides obtectus</name>
    <name type="common">Bean weevil</name>
    <name type="synonym">Bruchus obtectus</name>
    <dbReference type="NCBI Taxonomy" id="200917"/>
    <lineage>
        <taxon>Eukaryota</taxon>
        <taxon>Metazoa</taxon>
        <taxon>Ecdysozoa</taxon>
        <taxon>Arthropoda</taxon>
        <taxon>Hexapoda</taxon>
        <taxon>Insecta</taxon>
        <taxon>Pterygota</taxon>
        <taxon>Neoptera</taxon>
        <taxon>Endopterygota</taxon>
        <taxon>Coleoptera</taxon>
        <taxon>Polyphaga</taxon>
        <taxon>Cucujiformia</taxon>
        <taxon>Chrysomeloidea</taxon>
        <taxon>Chrysomelidae</taxon>
        <taxon>Bruchinae</taxon>
        <taxon>Bruchini</taxon>
        <taxon>Acanthoscelides</taxon>
    </lineage>
</organism>
<sequence length="132" mass="14391">MSDTSSDGDNELNGRNVCAPTKKRKIEKTVSLSEVDKLVAEKVHLKQEGGTKKPDIVYLEDPIRRIAAALQGAVTKVSVVLVAGRMGRRSSCVGPELSRHVRVAVKWDIRTRTVGKDRVCRLPAPSAEKGDT</sequence>
<dbReference type="EMBL" id="CAKOFQ010006914">
    <property type="protein sequence ID" value="CAH1981879.1"/>
    <property type="molecule type" value="Genomic_DNA"/>
</dbReference>
<name>A0A9P0KWN9_ACAOB</name>
<evidence type="ECO:0000313" key="2">
    <source>
        <dbReference type="Proteomes" id="UP001152888"/>
    </source>
</evidence>
<protein>
    <submittedName>
        <fullName evidence="1">Uncharacterized protein</fullName>
    </submittedName>
</protein>
<dbReference type="Proteomes" id="UP001152888">
    <property type="component" value="Unassembled WGS sequence"/>
</dbReference>
<evidence type="ECO:0000313" key="1">
    <source>
        <dbReference type="EMBL" id="CAH1981879.1"/>
    </source>
</evidence>